<reference evidence="1" key="1">
    <citation type="submission" date="2018-05" db="EMBL/GenBank/DDBJ databases">
        <title>Draft genome of Mucuna pruriens seed.</title>
        <authorList>
            <person name="Nnadi N.E."/>
            <person name="Vos R."/>
            <person name="Hasami M.H."/>
            <person name="Devisetty U.K."/>
            <person name="Aguiy J.C."/>
        </authorList>
    </citation>
    <scope>NUCLEOTIDE SEQUENCE [LARGE SCALE GENOMIC DNA]</scope>
    <source>
        <strain evidence="1">JCA_2017</strain>
    </source>
</reference>
<accession>A0A371F7J9</accession>
<dbReference type="OrthoDB" id="418757at2759"/>
<comment type="caution">
    <text evidence="1">The sequence shown here is derived from an EMBL/GenBank/DDBJ whole genome shotgun (WGS) entry which is preliminary data.</text>
</comment>
<organism evidence="1 2">
    <name type="scientific">Mucuna pruriens</name>
    <name type="common">Velvet bean</name>
    <name type="synonym">Dolichos pruriens</name>
    <dbReference type="NCBI Taxonomy" id="157652"/>
    <lineage>
        <taxon>Eukaryota</taxon>
        <taxon>Viridiplantae</taxon>
        <taxon>Streptophyta</taxon>
        <taxon>Embryophyta</taxon>
        <taxon>Tracheophyta</taxon>
        <taxon>Spermatophyta</taxon>
        <taxon>Magnoliopsida</taxon>
        <taxon>eudicotyledons</taxon>
        <taxon>Gunneridae</taxon>
        <taxon>Pentapetalae</taxon>
        <taxon>rosids</taxon>
        <taxon>fabids</taxon>
        <taxon>Fabales</taxon>
        <taxon>Fabaceae</taxon>
        <taxon>Papilionoideae</taxon>
        <taxon>50 kb inversion clade</taxon>
        <taxon>NPAAA clade</taxon>
        <taxon>indigoferoid/millettioid clade</taxon>
        <taxon>Phaseoleae</taxon>
        <taxon>Mucuna</taxon>
    </lineage>
</organism>
<keyword evidence="2" id="KW-1185">Reference proteome</keyword>
<protein>
    <submittedName>
        <fullName evidence="1">Uncharacterized protein</fullName>
    </submittedName>
</protein>
<sequence length="108" mass="12298">MCCFVHYRGRVCCHYRSMQGVALGEEILVGAWFVQYKSKHNDVRYHWMHDALDAKLLELAKVHTDDNGADMMTKAVLREKFEACCEIVGLAISPTAFLHSPRTLGNIQ</sequence>
<gene>
    <name evidence="1" type="ORF">CR513_46001</name>
</gene>
<dbReference type="Proteomes" id="UP000257109">
    <property type="component" value="Unassembled WGS sequence"/>
</dbReference>
<dbReference type="AlphaFoldDB" id="A0A371F7J9"/>
<name>A0A371F7J9_MUCPR</name>
<dbReference type="EMBL" id="QJKJ01010233">
    <property type="protein sequence ID" value="RDX74274.1"/>
    <property type="molecule type" value="Genomic_DNA"/>
</dbReference>
<proteinExistence type="predicted"/>
<evidence type="ECO:0000313" key="1">
    <source>
        <dbReference type="EMBL" id="RDX74274.1"/>
    </source>
</evidence>
<feature type="non-terminal residue" evidence="1">
    <location>
        <position position="108"/>
    </location>
</feature>
<evidence type="ECO:0000313" key="2">
    <source>
        <dbReference type="Proteomes" id="UP000257109"/>
    </source>
</evidence>
<feature type="non-terminal residue" evidence="1">
    <location>
        <position position="1"/>
    </location>
</feature>